<dbReference type="Pfam" id="PF16131">
    <property type="entry name" value="Torus"/>
    <property type="match status" value="1"/>
</dbReference>
<dbReference type="GO" id="GO:0036002">
    <property type="term" value="F:pre-mRNA binding"/>
    <property type="evidence" value="ECO:0007669"/>
    <property type="project" value="TreeGrafter"/>
</dbReference>
<evidence type="ECO:0000313" key="16">
    <source>
        <dbReference type="EMBL" id="KAK1922086.1"/>
    </source>
</evidence>
<dbReference type="InterPro" id="IPR000571">
    <property type="entry name" value="Znf_CCCH"/>
</dbReference>
<evidence type="ECO:0000313" key="17">
    <source>
        <dbReference type="Proteomes" id="UP001182556"/>
    </source>
</evidence>
<feature type="compositionally biased region" description="Basic and acidic residues" evidence="13">
    <location>
        <begin position="279"/>
        <end position="291"/>
    </location>
</feature>
<keyword evidence="10" id="KW-0539">Nucleus</keyword>
<dbReference type="SMART" id="SM00360">
    <property type="entry name" value="RRM"/>
    <property type="match status" value="1"/>
</dbReference>
<dbReference type="GO" id="GO:0006397">
    <property type="term" value="P:mRNA processing"/>
    <property type="evidence" value="ECO:0007669"/>
    <property type="project" value="UniProtKB-KW"/>
</dbReference>
<keyword evidence="17" id="KW-1185">Reference proteome</keyword>
<organism evidence="16 17">
    <name type="scientific">Papiliotrema laurentii</name>
    <name type="common">Cryptococcus laurentii</name>
    <dbReference type="NCBI Taxonomy" id="5418"/>
    <lineage>
        <taxon>Eukaryota</taxon>
        <taxon>Fungi</taxon>
        <taxon>Dikarya</taxon>
        <taxon>Basidiomycota</taxon>
        <taxon>Agaricomycotina</taxon>
        <taxon>Tremellomycetes</taxon>
        <taxon>Tremellales</taxon>
        <taxon>Rhynchogastremaceae</taxon>
        <taxon>Papiliotrema</taxon>
    </lineage>
</organism>
<dbReference type="GO" id="GO:0017070">
    <property type="term" value="F:U6 snRNA binding"/>
    <property type="evidence" value="ECO:0007669"/>
    <property type="project" value="TreeGrafter"/>
</dbReference>
<reference evidence="16" key="1">
    <citation type="submission" date="2023-02" db="EMBL/GenBank/DDBJ databases">
        <title>Identification and recombinant expression of a fungal hydrolase from Papiliotrema laurentii that hydrolyzes apple cutin and clears colloidal polyester polyurethane.</title>
        <authorList>
            <consortium name="DOE Joint Genome Institute"/>
            <person name="Roman V.A."/>
            <person name="Bojanowski C."/>
            <person name="Crable B.R."/>
            <person name="Wagner D.N."/>
            <person name="Hung C.S."/>
            <person name="Nadeau L.J."/>
            <person name="Schratz L."/>
            <person name="Haridas S."/>
            <person name="Pangilinan J."/>
            <person name="Lipzen A."/>
            <person name="Na H."/>
            <person name="Yan M."/>
            <person name="Ng V."/>
            <person name="Grigoriev I.V."/>
            <person name="Spatafora J.W."/>
            <person name="Barlow D."/>
            <person name="Biffinger J."/>
            <person name="Kelley-Loughnane N."/>
            <person name="Varaljay V.A."/>
            <person name="Crookes-Goodson W.J."/>
        </authorList>
    </citation>
    <scope>NUCLEOTIDE SEQUENCE</scope>
    <source>
        <strain evidence="16">5307AH</strain>
    </source>
</reference>
<feature type="region of interest" description="Disordered" evidence="13">
    <location>
        <begin position="260"/>
        <end position="299"/>
    </location>
</feature>
<comment type="caution">
    <text evidence="16">The sequence shown here is derived from an EMBL/GenBank/DDBJ whole genome shotgun (WGS) entry which is preliminary data.</text>
</comment>
<evidence type="ECO:0000259" key="14">
    <source>
        <dbReference type="PROSITE" id="PS50102"/>
    </source>
</evidence>
<keyword evidence="8 11" id="KW-0694">RNA-binding</keyword>
<feature type="region of interest" description="Disordered" evidence="13">
    <location>
        <begin position="1"/>
        <end position="35"/>
    </location>
</feature>
<keyword evidence="9" id="KW-0508">mRNA splicing</keyword>
<dbReference type="GO" id="GO:0008380">
    <property type="term" value="P:RNA splicing"/>
    <property type="evidence" value="ECO:0007669"/>
    <property type="project" value="UniProtKB-KW"/>
</dbReference>
<dbReference type="InterPro" id="IPR035979">
    <property type="entry name" value="RBD_domain_sf"/>
</dbReference>
<proteinExistence type="inferred from homology"/>
<evidence type="ECO:0000256" key="6">
    <source>
        <dbReference type="ARBA" id="ARBA00022771"/>
    </source>
</evidence>
<evidence type="ECO:0000256" key="11">
    <source>
        <dbReference type="PROSITE-ProRule" id="PRU00176"/>
    </source>
</evidence>
<evidence type="ECO:0000256" key="2">
    <source>
        <dbReference type="ARBA" id="ARBA00008024"/>
    </source>
</evidence>
<dbReference type="GO" id="GO:0071006">
    <property type="term" value="C:U2-type catalytic step 1 spliceosome"/>
    <property type="evidence" value="ECO:0007669"/>
    <property type="project" value="TreeGrafter"/>
</dbReference>
<dbReference type="Gene3D" id="3.30.70.330">
    <property type="match status" value="1"/>
</dbReference>
<dbReference type="Pfam" id="PF00076">
    <property type="entry name" value="RRM_1"/>
    <property type="match status" value="1"/>
</dbReference>
<evidence type="ECO:0000256" key="3">
    <source>
        <dbReference type="ARBA" id="ARBA00022664"/>
    </source>
</evidence>
<evidence type="ECO:0000256" key="8">
    <source>
        <dbReference type="ARBA" id="ARBA00022884"/>
    </source>
</evidence>
<evidence type="ECO:0000256" key="10">
    <source>
        <dbReference type="ARBA" id="ARBA00023242"/>
    </source>
</evidence>
<name>A0AAD9CZQ4_PAPLA</name>
<dbReference type="InterPro" id="IPR000504">
    <property type="entry name" value="RRM_dom"/>
</dbReference>
<feature type="region of interest" description="Disordered" evidence="13">
    <location>
        <begin position="316"/>
        <end position="346"/>
    </location>
</feature>
<gene>
    <name evidence="16" type="ORF">DB88DRAFT_497090</name>
</gene>
<dbReference type="PANTHER" id="PTHR14089:SF2">
    <property type="entry name" value="PRE-MRNA-SPLICING FACTOR CWC2"/>
    <property type="match status" value="1"/>
</dbReference>
<feature type="zinc finger region" description="C3H1-type" evidence="12">
    <location>
        <begin position="77"/>
        <end position="104"/>
    </location>
</feature>
<dbReference type="AlphaFoldDB" id="A0AAD9CZQ4"/>
<feature type="domain" description="C3H1-type" evidence="15">
    <location>
        <begin position="77"/>
        <end position="104"/>
    </location>
</feature>
<dbReference type="GO" id="GO:0071007">
    <property type="term" value="C:U2-type catalytic step 2 spliceosome"/>
    <property type="evidence" value="ECO:0007669"/>
    <property type="project" value="TreeGrafter"/>
</dbReference>
<dbReference type="CDD" id="cd12360">
    <property type="entry name" value="RRM_cwf2"/>
    <property type="match status" value="1"/>
</dbReference>
<evidence type="ECO:0000256" key="7">
    <source>
        <dbReference type="ARBA" id="ARBA00022833"/>
    </source>
</evidence>
<evidence type="ECO:0000256" key="1">
    <source>
        <dbReference type="ARBA" id="ARBA00004123"/>
    </source>
</evidence>
<feature type="compositionally biased region" description="Gly residues" evidence="13">
    <location>
        <begin position="334"/>
        <end position="346"/>
    </location>
</feature>
<evidence type="ECO:0000256" key="9">
    <source>
        <dbReference type="ARBA" id="ARBA00023187"/>
    </source>
</evidence>
<dbReference type="InterPro" id="IPR034181">
    <property type="entry name" value="Cwc2_RRM"/>
</dbReference>
<comment type="similarity">
    <text evidence="2">Belongs to the RRM CWC2 family.</text>
</comment>
<dbReference type="PROSITE" id="PS50103">
    <property type="entry name" value="ZF_C3H1"/>
    <property type="match status" value="1"/>
</dbReference>
<dbReference type="GO" id="GO:0008270">
    <property type="term" value="F:zinc ion binding"/>
    <property type="evidence" value="ECO:0007669"/>
    <property type="project" value="UniProtKB-KW"/>
</dbReference>
<protein>
    <submittedName>
        <fullName evidence="16">Nuclear mRNA splicing, via spliceosome-related protein</fullName>
    </submittedName>
</protein>
<keyword evidence="4 12" id="KW-0479">Metal-binding</keyword>
<evidence type="ECO:0000256" key="12">
    <source>
        <dbReference type="PROSITE-ProRule" id="PRU00723"/>
    </source>
</evidence>
<feature type="domain" description="RRM" evidence="14">
    <location>
        <begin position="141"/>
        <end position="218"/>
    </location>
</feature>
<keyword evidence="5" id="KW-0747">Spliceosome</keyword>
<dbReference type="PANTHER" id="PTHR14089">
    <property type="entry name" value="PRE-MRNA-SPLICING FACTOR RBM22"/>
    <property type="match status" value="1"/>
</dbReference>
<evidence type="ECO:0000256" key="13">
    <source>
        <dbReference type="SAM" id="MobiDB-lite"/>
    </source>
</evidence>
<evidence type="ECO:0000259" key="15">
    <source>
        <dbReference type="PROSITE" id="PS50103"/>
    </source>
</evidence>
<dbReference type="InterPro" id="IPR039171">
    <property type="entry name" value="Cwc2/Slt11"/>
</dbReference>
<dbReference type="PROSITE" id="PS50102">
    <property type="entry name" value="RRM"/>
    <property type="match status" value="1"/>
</dbReference>
<dbReference type="InterPro" id="IPR012677">
    <property type="entry name" value="Nucleotide-bd_a/b_plait_sf"/>
</dbReference>
<dbReference type="EMBL" id="JAODAN010000009">
    <property type="protein sequence ID" value="KAK1922086.1"/>
    <property type="molecule type" value="Genomic_DNA"/>
</dbReference>
<keyword evidence="3" id="KW-0507">mRNA processing</keyword>
<sequence>MTDSAAASAKRKLRPARKQVKPGDIDKSEGPQPGKEYNFWYNKWAGGDKEDALANKKLSQSRCVISRDAGYTRADATGNKYCCLFFARGCCPYGHECNFLHRLPLPNSSLIDHSRDCFGREKHADYRDDMGGVGTFNRVNRTLYISKIQESPDKAQTQETLLRHFGEWGKIVKWNILYNRGIAFVTYESDANASFAKEAMANQSLDMDEVLNVRWATEDPNPQEKIEEQKRIAEQGQKAISGMLDENLVEATQALRALEEGDEEDFYPIEPSAPSPEPEEVRPAKKAKADENGGPVGMLSADAIDNIKFYADMARKQAEEERKRKVPAKAGLAGLLGGYGSGDESD</sequence>
<keyword evidence="6 12" id="KW-0863">Zinc-finger</keyword>
<dbReference type="GO" id="GO:0000974">
    <property type="term" value="C:Prp19 complex"/>
    <property type="evidence" value="ECO:0007669"/>
    <property type="project" value="TreeGrafter"/>
</dbReference>
<dbReference type="SUPFAM" id="SSF54928">
    <property type="entry name" value="RNA-binding domain, RBD"/>
    <property type="match status" value="1"/>
</dbReference>
<keyword evidence="7 12" id="KW-0862">Zinc</keyword>
<comment type="subcellular location">
    <subcellularLocation>
        <location evidence="1">Nucleus</location>
    </subcellularLocation>
</comment>
<accession>A0AAD9CZQ4</accession>
<dbReference type="InterPro" id="IPR032297">
    <property type="entry name" value="Torus"/>
</dbReference>
<feature type="compositionally biased region" description="Basic residues" evidence="13">
    <location>
        <begin position="9"/>
        <end position="20"/>
    </location>
</feature>
<evidence type="ECO:0000256" key="4">
    <source>
        <dbReference type="ARBA" id="ARBA00022723"/>
    </source>
</evidence>
<dbReference type="Proteomes" id="UP001182556">
    <property type="component" value="Unassembled WGS sequence"/>
</dbReference>
<dbReference type="FunFam" id="3.30.70.330:FF:000502">
    <property type="entry name" value="Pre-mRNA-splicing factor cwc2, putative"/>
    <property type="match status" value="1"/>
</dbReference>
<evidence type="ECO:0000256" key="5">
    <source>
        <dbReference type="ARBA" id="ARBA00022728"/>
    </source>
</evidence>